<reference evidence="4" key="2">
    <citation type="submission" date="2017-10" db="EMBL/GenBank/DDBJ databases">
        <title>Ladona fulva Genome sequencing and assembly.</title>
        <authorList>
            <person name="Murali S."/>
            <person name="Richards S."/>
            <person name="Bandaranaike D."/>
            <person name="Bellair M."/>
            <person name="Blankenburg K."/>
            <person name="Chao H."/>
            <person name="Dinh H."/>
            <person name="Doddapaneni H."/>
            <person name="Dugan-Rocha S."/>
            <person name="Elkadiri S."/>
            <person name="Gnanaolivu R."/>
            <person name="Hernandez B."/>
            <person name="Skinner E."/>
            <person name="Javaid M."/>
            <person name="Lee S."/>
            <person name="Li M."/>
            <person name="Ming W."/>
            <person name="Munidasa M."/>
            <person name="Muniz J."/>
            <person name="Nguyen L."/>
            <person name="Hughes D."/>
            <person name="Osuji N."/>
            <person name="Pu L.-L."/>
            <person name="Puazo M."/>
            <person name="Qu C."/>
            <person name="Quiroz J."/>
            <person name="Raj R."/>
            <person name="Weissenberger G."/>
            <person name="Xin Y."/>
            <person name="Zou X."/>
            <person name="Han Y."/>
            <person name="Worley K."/>
            <person name="Muzny D."/>
            <person name="Gibbs R."/>
        </authorList>
    </citation>
    <scope>NUCLEOTIDE SEQUENCE</scope>
    <source>
        <strain evidence="4">Sampled in the wild</strain>
    </source>
</reference>
<sequence length="153" mass="16790">MSSKSPTTERLVPRLCHIVKWDHFDGYGFNLHAEKGVPGQYIGKVDQGSPAEATGLKQGDRIVEVNDVNITTESHKAVVQRIKAVPNETKLLVVDAATDKYYKSKNIIIKGILPEILYLKTPCAKDNGNEDVPDNRSQVSESSAATGEMERAP</sequence>
<dbReference type="PROSITE" id="PS50106">
    <property type="entry name" value="PDZ"/>
    <property type="match status" value="1"/>
</dbReference>
<name>A0A8K0K893_LADFU</name>
<keyword evidence="5" id="KW-1185">Reference proteome</keyword>
<dbReference type="GO" id="GO:0043495">
    <property type="term" value="F:protein-membrane adaptor activity"/>
    <property type="evidence" value="ECO:0007669"/>
    <property type="project" value="TreeGrafter"/>
</dbReference>
<dbReference type="PANTHER" id="PTHR14191:SF28">
    <property type="entry name" value="GH04176P-RELATED"/>
    <property type="match status" value="1"/>
</dbReference>
<protein>
    <recommendedName>
        <fullName evidence="3">PDZ domain-containing protein</fullName>
    </recommendedName>
</protein>
<gene>
    <name evidence="4" type="ORF">J437_LFUL009268</name>
</gene>
<evidence type="ECO:0000256" key="2">
    <source>
        <dbReference type="SAM" id="MobiDB-lite"/>
    </source>
</evidence>
<dbReference type="GO" id="GO:0072659">
    <property type="term" value="P:protein localization to plasma membrane"/>
    <property type="evidence" value="ECO:0007669"/>
    <property type="project" value="TreeGrafter"/>
</dbReference>
<dbReference type="CDD" id="cd06768">
    <property type="entry name" value="PDZ_NHERF-like"/>
    <property type="match status" value="1"/>
</dbReference>
<organism evidence="4 5">
    <name type="scientific">Ladona fulva</name>
    <name type="common">Scarce chaser dragonfly</name>
    <name type="synonym">Libellula fulva</name>
    <dbReference type="NCBI Taxonomy" id="123851"/>
    <lineage>
        <taxon>Eukaryota</taxon>
        <taxon>Metazoa</taxon>
        <taxon>Ecdysozoa</taxon>
        <taxon>Arthropoda</taxon>
        <taxon>Hexapoda</taxon>
        <taxon>Insecta</taxon>
        <taxon>Pterygota</taxon>
        <taxon>Palaeoptera</taxon>
        <taxon>Odonata</taxon>
        <taxon>Epiprocta</taxon>
        <taxon>Anisoptera</taxon>
        <taxon>Libelluloidea</taxon>
        <taxon>Libellulidae</taxon>
        <taxon>Ladona</taxon>
    </lineage>
</organism>
<dbReference type="Proteomes" id="UP000792457">
    <property type="component" value="Unassembled WGS sequence"/>
</dbReference>
<keyword evidence="1" id="KW-0677">Repeat</keyword>
<dbReference type="PANTHER" id="PTHR14191">
    <property type="entry name" value="PDZ DOMAIN CONTAINING PROTEIN"/>
    <property type="match status" value="1"/>
</dbReference>
<dbReference type="AlphaFoldDB" id="A0A8K0K893"/>
<dbReference type="Gene3D" id="2.30.42.10">
    <property type="match status" value="1"/>
</dbReference>
<dbReference type="SUPFAM" id="SSF50156">
    <property type="entry name" value="PDZ domain-like"/>
    <property type="match status" value="1"/>
</dbReference>
<dbReference type="SMART" id="SM00228">
    <property type="entry name" value="PDZ"/>
    <property type="match status" value="1"/>
</dbReference>
<dbReference type="GO" id="GO:0016324">
    <property type="term" value="C:apical plasma membrane"/>
    <property type="evidence" value="ECO:0007669"/>
    <property type="project" value="TreeGrafter"/>
</dbReference>
<evidence type="ECO:0000313" key="4">
    <source>
        <dbReference type="EMBL" id="KAG8230207.1"/>
    </source>
</evidence>
<dbReference type="EMBL" id="KZ308471">
    <property type="protein sequence ID" value="KAG8230207.1"/>
    <property type="molecule type" value="Genomic_DNA"/>
</dbReference>
<reference evidence="4" key="1">
    <citation type="submission" date="2013-04" db="EMBL/GenBank/DDBJ databases">
        <authorList>
            <person name="Qu J."/>
            <person name="Murali S.C."/>
            <person name="Bandaranaike D."/>
            <person name="Bellair M."/>
            <person name="Blankenburg K."/>
            <person name="Chao H."/>
            <person name="Dinh H."/>
            <person name="Doddapaneni H."/>
            <person name="Downs B."/>
            <person name="Dugan-Rocha S."/>
            <person name="Elkadiri S."/>
            <person name="Gnanaolivu R.D."/>
            <person name="Hernandez B."/>
            <person name="Javaid M."/>
            <person name="Jayaseelan J.C."/>
            <person name="Lee S."/>
            <person name="Li M."/>
            <person name="Ming W."/>
            <person name="Munidasa M."/>
            <person name="Muniz J."/>
            <person name="Nguyen L."/>
            <person name="Ongeri F."/>
            <person name="Osuji N."/>
            <person name="Pu L.-L."/>
            <person name="Puazo M."/>
            <person name="Qu C."/>
            <person name="Quiroz J."/>
            <person name="Raj R."/>
            <person name="Weissenberger G."/>
            <person name="Xin Y."/>
            <person name="Zou X."/>
            <person name="Han Y."/>
            <person name="Richards S."/>
            <person name="Worley K."/>
            <person name="Muzny D."/>
            <person name="Gibbs R."/>
        </authorList>
    </citation>
    <scope>NUCLEOTIDE SEQUENCE</scope>
    <source>
        <strain evidence="4">Sampled in the wild</strain>
    </source>
</reference>
<proteinExistence type="predicted"/>
<dbReference type="InterPro" id="IPR001478">
    <property type="entry name" value="PDZ"/>
</dbReference>
<evidence type="ECO:0000313" key="5">
    <source>
        <dbReference type="Proteomes" id="UP000792457"/>
    </source>
</evidence>
<feature type="region of interest" description="Disordered" evidence="2">
    <location>
        <begin position="127"/>
        <end position="153"/>
    </location>
</feature>
<dbReference type="OrthoDB" id="10007415at2759"/>
<dbReference type="InterPro" id="IPR036034">
    <property type="entry name" value="PDZ_sf"/>
</dbReference>
<feature type="compositionally biased region" description="Polar residues" evidence="2">
    <location>
        <begin position="135"/>
        <end position="145"/>
    </location>
</feature>
<dbReference type="Pfam" id="PF00595">
    <property type="entry name" value="PDZ"/>
    <property type="match status" value="1"/>
</dbReference>
<feature type="domain" description="PDZ" evidence="3">
    <location>
        <begin position="27"/>
        <end position="97"/>
    </location>
</feature>
<evidence type="ECO:0000256" key="1">
    <source>
        <dbReference type="ARBA" id="ARBA00022737"/>
    </source>
</evidence>
<dbReference type="InterPro" id="IPR051067">
    <property type="entry name" value="NHER"/>
</dbReference>
<accession>A0A8K0K893</accession>
<evidence type="ECO:0000259" key="3">
    <source>
        <dbReference type="PROSITE" id="PS50106"/>
    </source>
</evidence>
<comment type="caution">
    <text evidence="4">The sequence shown here is derived from an EMBL/GenBank/DDBJ whole genome shotgun (WGS) entry which is preliminary data.</text>
</comment>